<dbReference type="GO" id="GO:0005829">
    <property type="term" value="C:cytosol"/>
    <property type="evidence" value="ECO:0007669"/>
    <property type="project" value="TreeGrafter"/>
</dbReference>
<dbReference type="Gene3D" id="1.20.58.2220">
    <property type="entry name" value="Formin, FH2 domain"/>
    <property type="match status" value="1"/>
</dbReference>
<feature type="region of interest" description="Disordered" evidence="2">
    <location>
        <begin position="385"/>
        <end position="420"/>
    </location>
</feature>
<feature type="compositionally biased region" description="Pro residues" evidence="2">
    <location>
        <begin position="246"/>
        <end position="255"/>
    </location>
</feature>
<evidence type="ECO:0000256" key="1">
    <source>
        <dbReference type="ARBA" id="ARBA00023449"/>
    </source>
</evidence>
<dbReference type="InterPro" id="IPR015425">
    <property type="entry name" value="FH2_Formin"/>
</dbReference>
<dbReference type="PRINTS" id="PR00828">
    <property type="entry name" value="FORMIN"/>
</dbReference>
<dbReference type="Pfam" id="PF06371">
    <property type="entry name" value="Drf_GBD"/>
    <property type="match status" value="2"/>
</dbReference>
<evidence type="ECO:0000259" key="5">
    <source>
        <dbReference type="PROSITE" id="PS51444"/>
    </source>
</evidence>
<dbReference type="GO" id="GO:0031267">
    <property type="term" value="F:small GTPase binding"/>
    <property type="evidence" value="ECO:0007669"/>
    <property type="project" value="InterPro"/>
</dbReference>
<dbReference type="PROSITE" id="PS51444">
    <property type="entry name" value="FH2"/>
    <property type="match status" value="1"/>
</dbReference>
<feature type="domain" description="GBD/FH3" evidence="4">
    <location>
        <begin position="255"/>
        <end position="703"/>
    </location>
</feature>
<dbReference type="InterPro" id="IPR010473">
    <property type="entry name" value="GTPase-bd"/>
</dbReference>
<dbReference type="SMART" id="SM01140">
    <property type="entry name" value="Drf_GBD"/>
    <property type="match status" value="1"/>
</dbReference>
<dbReference type="PROSITE" id="PS51231">
    <property type="entry name" value="DAD"/>
    <property type="match status" value="1"/>
</dbReference>
<feature type="compositionally biased region" description="Basic and acidic residues" evidence="2">
    <location>
        <begin position="394"/>
        <end position="407"/>
    </location>
</feature>
<feature type="compositionally biased region" description="Pro residues" evidence="2">
    <location>
        <begin position="671"/>
        <end position="681"/>
    </location>
</feature>
<organism evidence="6 7">
    <name type="scientific">Pavo cristatus</name>
    <name type="common">Indian peafowl</name>
    <name type="synonym">Blue peafowl</name>
    <dbReference type="NCBI Taxonomy" id="9049"/>
    <lineage>
        <taxon>Eukaryota</taxon>
        <taxon>Metazoa</taxon>
        <taxon>Chordata</taxon>
        <taxon>Craniata</taxon>
        <taxon>Vertebrata</taxon>
        <taxon>Euteleostomi</taxon>
        <taxon>Archelosauria</taxon>
        <taxon>Archosauria</taxon>
        <taxon>Dinosauria</taxon>
        <taxon>Saurischia</taxon>
        <taxon>Theropoda</taxon>
        <taxon>Coelurosauria</taxon>
        <taxon>Aves</taxon>
        <taxon>Neognathae</taxon>
        <taxon>Galloanserae</taxon>
        <taxon>Galliformes</taxon>
        <taxon>Phasianidae</taxon>
        <taxon>Phasianinae</taxon>
        <taxon>Pavo</taxon>
    </lineage>
</organism>
<evidence type="ECO:0000313" key="7">
    <source>
        <dbReference type="Proteomes" id="UP000694428"/>
    </source>
</evidence>
<dbReference type="InterPro" id="IPR043592">
    <property type="entry name" value="FMNL_animal"/>
</dbReference>
<dbReference type="InterPro" id="IPR042201">
    <property type="entry name" value="FH2_Formin_sf"/>
</dbReference>
<keyword evidence="7" id="KW-1185">Reference proteome</keyword>
<dbReference type="InterPro" id="IPR001265">
    <property type="entry name" value="Formin_Cappuccino_subfam"/>
</dbReference>
<dbReference type="InterPro" id="IPR016024">
    <property type="entry name" value="ARM-type_fold"/>
</dbReference>
<feature type="region of interest" description="Disordered" evidence="2">
    <location>
        <begin position="1285"/>
        <end position="1319"/>
    </location>
</feature>
<reference evidence="6" key="2">
    <citation type="submission" date="2025-09" db="UniProtKB">
        <authorList>
            <consortium name="Ensembl"/>
        </authorList>
    </citation>
    <scope>IDENTIFICATION</scope>
</reference>
<comment type="similarity">
    <text evidence="1">Belongs to the formin homology family.</text>
</comment>
<dbReference type="GO" id="GO:0030866">
    <property type="term" value="P:cortical actin cytoskeleton organization"/>
    <property type="evidence" value="ECO:0007669"/>
    <property type="project" value="TreeGrafter"/>
</dbReference>
<dbReference type="FunFam" id="1.25.10.10:FF:000045">
    <property type="entry name" value="Formin-like protein 3 isoform 1"/>
    <property type="match status" value="1"/>
</dbReference>
<proteinExistence type="inferred from homology"/>
<dbReference type="Pfam" id="PF06367">
    <property type="entry name" value="Drf_FH3"/>
    <property type="match status" value="1"/>
</dbReference>
<dbReference type="Proteomes" id="UP000694428">
    <property type="component" value="Unplaced"/>
</dbReference>
<dbReference type="GO" id="GO:0008360">
    <property type="term" value="P:regulation of cell shape"/>
    <property type="evidence" value="ECO:0007669"/>
    <property type="project" value="TreeGrafter"/>
</dbReference>
<dbReference type="PROSITE" id="PS51232">
    <property type="entry name" value="GBD_FH3"/>
    <property type="match status" value="1"/>
</dbReference>
<dbReference type="PANTHER" id="PTHR45857:SF2">
    <property type="entry name" value="FORMIN-LIKE PROTEIN 1"/>
    <property type="match status" value="1"/>
</dbReference>
<dbReference type="FunFam" id="1.20.58.2220:FF:000001">
    <property type="entry name" value="Formin-like 1, isoform CRA_c"/>
    <property type="match status" value="1"/>
</dbReference>
<sequence length="1319" mass="145425">MSARSSRGPAFSDPVSACRHFGPGPVARRRVSPPLLSMGSASVRTPGAAWSRAGPAEPSVTVGNVIRRHSGEAEPGGARGASPQAVVLRCLSPECLRVKLQCAPGPREGSRRLGSPRSRPSCRCGAERLTEQVWRILPAHGPLEWQVDCSDTSAGDQARFTEQEMLRHPGRHRASIGARAAPLPAQPSSLQRDRSAPLHPRHPGHPGPGGSAMGNAAGGMEGAAARENRDPRAPGPAAVAAAAATPPRPPPPARQPMPAADELEERFSRVLSSMNLPPDKMKLLSQYDNEKKWELVCDQERFQVKNPPSAYIQKLKSYLDTGGVSRKFKRRVQESTQVLRELEISLRTNYIGWVQEFLNEENKGLDVLLEYLAFAQCSVAYDMESTENGSPGSEKGKPLERSVEDLSKSNSSSPTHGISKVRHLTVRLNPSHSRKALRNSRIVNQKDDVHVCIMCLRAIMNYQSGFSLVMNHPACVNEITLSLNNRNARTKALVLELLAAVCLVRGGHDIILAAFDNFKEVCGEKNRFEKLMEYFRNEDSNIDFMVACMQFINIVVHSVENMNFRVFLQYEFTHLGLDQYLESLRLTESDKLQVQIQAYLDNVFDVGAMLEDSETKTAVLEHMEELEEHVSQLTEKLQDAENDSMAKIAELEKQLSQARQELEALREQLSPPRPPSPPTPQPQECYRLALERRLAELEEKGLVQILRGPDGDVAIEIVPVVIETTAAPVVTGEATATSTDTPAPAPSPAPAPTAPPPPSPPPPPPLPGAEPGPPIPPVPPAPPLPTGITPPPAPPLPGAQVPPPPPPLPGGPEGSVPPPPPPPLLGGQPHAGPGAPPTANGSVKVKKPIQTKFRMPVFNWVALKPSQIDGTVFTELNDEKVLQELDMSDFEEQFKTKAQGPGLDISALKVKATQKAPSKVTLMESNRAKNLAITLRKGGRSIQDICTAIETYDQQALSLDFLELLLRFLPTEYERTLIGKFEREQQPAEELSEEDQFMIRFSKIPRLAERMNVMIFLGNFSDTAQLLMPQLNAIIAASMSLKSSSKLRNILEIVLAFGNYMNSSKRGAAYGFRLQSLDALLEMKSTDRKQTLLHYLVRVITEKYPELTGFHTELHFLDKAGTVSLDGVLQDVRSLQQGMELTRKEFMRQDDSLVLKEFLKANMELMEKLQADSKTAKEAYESAVEYFGENPKTSPPTTFFPMFMRFIRAYKKAEQDIELWKKQEAAAKEAESGRSSSEEQLDLKSPFQKAKRQQMDMIAELKKKQMVKEPLIYEGKDGAIEDIISDLRNNPYRRADKGRGSAKKRAVGQSLQATPDISL</sequence>
<feature type="region of interest" description="Disordered" evidence="2">
    <location>
        <begin position="1228"/>
        <end position="1249"/>
    </location>
</feature>
<dbReference type="GO" id="GO:0045010">
    <property type="term" value="P:actin nucleation"/>
    <property type="evidence" value="ECO:0007669"/>
    <property type="project" value="InterPro"/>
</dbReference>
<dbReference type="GO" id="GO:0008017">
    <property type="term" value="F:microtubule binding"/>
    <property type="evidence" value="ECO:0007669"/>
    <property type="project" value="InterPro"/>
</dbReference>
<feature type="region of interest" description="Disordered" evidence="2">
    <location>
        <begin position="104"/>
        <end position="123"/>
    </location>
</feature>
<feature type="compositionally biased region" description="Gly residues" evidence="2">
    <location>
        <begin position="207"/>
        <end position="221"/>
    </location>
</feature>
<reference evidence="6" key="1">
    <citation type="submission" date="2025-08" db="UniProtKB">
        <authorList>
            <consortium name="Ensembl"/>
        </authorList>
    </citation>
    <scope>IDENTIFICATION</scope>
</reference>
<dbReference type="GO" id="GO:0016477">
    <property type="term" value="P:cell migration"/>
    <property type="evidence" value="ECO:0007669"/>
    <property type="project" value="TreeGrafter"/>
</dbReference>
<feature type="region of interest" description="Disordered" evidence="2">
    <location>
        <begin position="178"/>
        <end position="259"/>
    </location>
</feature>
<feature type="compositionally biased region" description="Pro residues" evidence="2">
    <location>
        <begin position="743"/>
        <end position="824"/>
    </location>
</feature>
<feature type="region of interest" description="Disordered" evidence="2">
    <location>
        <begin position="664"/>
        <end position="683"/>
    </location>
</feature>
<dbReference type="SMART" id="SM01139">
    <property type="entry name" value="Drf_FH3"/>
    <property type="match status" value="1"/>
</dbReference>
<feature type="domain" description="DAD" evidence="3">
    <location>
        <begin position="1273"/>
        <end position="1307"/>
    </location>
</feature>
<dbReference type="InterPro" id="IPR011989">
    <property type="entry name" value="ARM-like"/>
</dbReference>
<evidence type="ECO:0000256" key="2">
    <source>
        <dbReference type="SAM" id="MobiDB-lite"/>
    </source>
</evidence>
<feature type="domain" description="FH2" evidence="5">
    <location>
        <begin position="845"/>
        <end position="1236"/>
    </location>
</feature>
<dbReference type="FunFam" id="1.25.10.10:FF:000036">
    <property type="entry name" value="Formin-like protein 3 isoform 1"/>
    <property type="match status" value="1"/>
</dbReference>
<evidence type="ECO:0000259" key="4">
    <source>
        <dbReference type="PROSITE" id="PS51232"/>
    </source>
</evidence>
<evidence type="ECO:0000259" key="3">
    <source>
        <dbReference type="PROSITE" id="PS51231"/>
    </source>
</evidence>
<dbReference type="PANTHER" id="PTHR45857">
    <property type="entry name" value="FORMIN-LIKE PROTEIN"/>
    <property type="match status" value="1"/>
</dbReference>
<protein>
    <submittedName>
        <fullName evidence="6">Formin like 1</fullName>
    </submittedName>
</protein>
<dbReference type="InterPro" id="IPR010472">
    <property type="entry name" value="FH3_dom"/>
</dbReference>
<feature type="region of interest" description="Disordered" evidence="2">
    <location>
        <begin position="733"/>
        <end position="843"/>
    </location>
</feature>
<dbReference type="Pfam" id="PF02181">
    <property type="entry name" value="FH2"/>
    <property type="match status" value="1"/>
</dbReference>
<name>A0A8C9EN20_PAVCR</name>
<dbReference type="GO" id="GO:0051015">
    <property type="term" value="F:actin filament binding"/>
    <property type="evidence" value="ECO:0007669"/>
    <property type="project" value="TreeGrafter"/>
</dbReference>
<dbReference type="Gene3D" id="1.25.10.10">
    <property type="entry name" value="Leucine-rich Repeat Variant"/>
    <property type="match status" value="2"/>
</dbReference>
<feature type="compositionally biased region" description="Low complexity" evidence="2">
    <location>
        <begin position="235"/>
        <end position="245"/>
    </location>
</feature>
<dbReference type="SMART" id="SM00498">
    <property type="entry name" value="FH2"/>
    <property type="match status" value="1"/>
</dbReference>
<feature type="compositionally biased region" description="Polar residues" evidence="2">
    <location>
        <begin position="1309"/>
        <end position="1319"/>
    </location>
</feature>
<dbReference type="SUPFAM" id="SSF48371">
    <property type="entry name" value="ARM repeat"/>
    <property type="match status" value="1"/>
</dbReference>
<dbReference type="SUPFAM" id="SSF101447">
    <property type="entry name" value="Formin homology 2 domain (FH2 domain)"/>
    <property type="match status" value="1"/>
</dbReference>
<dbReference type="Ensembl" id="ENSPSTT00000002812.1">
    <property type="protein sequence ID" value="ENSPSTP00000002676.1"/>
    <property type="gene ID" value="ENSPSTG00000001993.1"/>
</dbReference>
<dbReference type="InterPro" id="IPR014767">
    <property type="entry name" value="DAD_dom"/>
</dbReference>
<accession>A0A8C9EN20</accession>
<dbReference type="InterPro" id="IPR014768">
    <property type="entry name" value="GBD/FH3_dom"/>
</dbReference>
<evidence type="ECO:0000313" key="6">
    <source>
        <dbReference type="Ensembl" id="ENSPSTP00000002676.1"/>
    </source>
</evidence>
<dbReference type="GO" id="GO:0005884">
    <property type="term" value="C:actin filament"/>
    <property type="evidence" value="ECO:0007669"/>
    <property type="project" value="InterPro"/>
</dbReference>